<feature type="coiled-coil region" evidence="1">
    <location>
        <begin position="84"/>
        <end position="118"/>
    </location>
</feature>
<reference evidence="4" key="2">
    <citation type="submission" date="2011-01" db="EMBL/GenBank/DDBJ databases">
        <title>The complete genome of Nitratifractor salsuginis DSM 16511.</title>
        <authorList>
            <consortium name="US DOE Joint Genome Institute (JGI-PGF)"/>
            <person name="Lucas S."/>
            <person name="Copeland A."/>
            <person name="Lapidus A."/>
            <person name="Bruce D."/>
            <person name="Goodwin L."/>
            <person name="Pitluck S."/>
            <person name="Kyrpides N."/>
            <person name="Mavromatis K."/>
            <person name="Ivanova N."/>
            <person name="Mikhailova N."/>
            <person name="Zeytun A."/>
            <person name="Detter J.C."/>
            <person name="Tapia R."/>
            <person name="Han C."/>
            <person name="Land M."/>
            <person name="Hauser L."/>
            <person name="Markowitz V."/>
            <person name="Cheng J.-F."/>
            <person name="Hugenholtz P."/>
            <person name="Woyke T."/>
            <person name="Wu D."/>
            <person name="Tindall B."/>
            <person name="Schuetze A."/>
            <person name="Brambilla E."/>
            <person name="Klenk H.-P."/>
            <person name="Eisen J.A."/>
        </authorList>
    </citation>
    <scope>NUCLEOTIDE SEQUENCE [LARGE SCALE GENOMIC DNA]</scope>
    <source>
        <strain evidence="4">DSM 16511 / JCM 12458 / E9I37-1</strain>
    </source>
</reference>
<evidence type="ECO:0000313" key="3">
    <source>
        <dbReference type="EMBL" id="ADV45981.1"/>
    </source>
</evidence>
<sequence>MSYLQDKMEEMDQYFSKKSETEKWLIILVIASVIGYIVYLELIPYAVDRYKFSLLTQKKLKKKIAEEKTYLHSITVNGDRNFYIKKFDREIAQKKKAIKNYKERIALLDKSFQKLSEVLFNRHNWSIFLDSITKRAHANGVKILDLTNQYINDKKNFGHVLEMGIKCEGKFQSIMSFINDLEQNKLVTDVYSTDLQVDPESKEIVADLNVSVWGVNR</sequence>
<dbReference type="InterPro" id="IPR014717">
    <property type="entry name" value="Transl_elong_EF1B/ribsomal_bS6"/>
</dbReference>
<dbReference type="KEGG" id="nsa:Nitsa_0714"/>
<dbReference type="GO" id="GO:0043107">
    <property type="term" value="P:type IV pilus-dependent motility"/>
    <property type="evidence" value="ECO:0007669"/>
    <property type="project" value="InterPro"/>
</dbReference>
<dbReference type="GO" id="GO:0043683">
    <property type="term" value="P:type IV pilus assembly"/>
    <property type="evidence" value="ECO:0007669"/>
    <property type="project" value="InterPro"/>
</dbReference>
<proteinExistence type="predicted"/>
<name>E6X1X3_NITSE</name>
<organism evidence="3 4">
    <name type="scientific">Nitratifractor salsuginis (strain DSM 16511 / JCM 12458 / E9I37-1)</name>
    <dbReference type="NCBI Taxonomy" id="749222"/>
    <lineage>
        <taxon>Bacteria</taxon>
        <taxon>Pseudomonadati</taxon>
        <taxon>Campylobacterota</taxon>
        <taxon>Epsilonproteobacteria</taxon>
        <taxon>Campylobacterales</taxon>
        <taxon>Sulfurovaceae</taxon>
        <taxon>Nitratifractor</taxon>
    </lineage>
</organism>
<reference evidence="3 4" key="1">
    <citation type="journal article" date="2011" name="Stand. Genomic Sci.">
        <title>Complete genome sequence of Nitratifractor salsuginis type strain (E9I37-1).</title>
        <authorList>
            <person name="Anderson I."/>
            <person name="Sikorski J."/>
            <person name="Zeytun A."/>
            <person name="Nolan M."/>
            <person name="Lapidus A."/>
            <person name="Lucas S."/>
            <person name="Hammon N."/>
            <person name="Deshpande S."/>
            <person name="Cheng J.F."/>
            <person name="Tapia R."/>
            <person name="Han C."/>
            <person name="Goodwin L."/>
            <person name="Pitluck S."/>
            <person name="Liolios K."/>
            <person name="Pagani I."/>
            <person name="Ivanova N."/>
            <person name="Huntemann M."/>
            <person name="Mavromatis K."/>
            <person name="Ovchinikova G."/>
            <person name="Pati A."/>
            <person name="Chen A."/>
            <person name="Palaniappan K."/>
            <person name="Land M."/>
            <person name="Hauser L."/>
            <person name="Brambilla E.M."/>
            <person name="Ngatchou-Djao O.D."/>
            <person name="Rohde M."/>
            <person name="Tindall B.J."/>
            <person name="Goker M."/>
            <person name="Detter J.C."/>
            <person name="Woyke T."/>
            <person name="Bristow J."/>
            <person name="Eisen J.A."/>
            <person name="Markowitz V."/>
            <person name="Hugenholtz P."/>
            <person name="Klenk H.P."/>
            <person name="Kyrpides N.C."/>
        </authorList>
    </citation>
    <scope>NUCLEOTIDE SEQUENCE [LARGE SCALE GENOMIC DNA]</scope>
    <source>
        <strain evidence="4">DSM 16511 / JCM 12458 / E9I37-1</strain>
    </source>
</reference>
<feature type="transmembrane region" description="Helical" evidence="2">
    <location>
        <begin position="24"/>
        <end position="47"/>
    </location>
</feature>
<evidence type="ECO:0008006" key="5">
    <source>
        <dbReference type="Google" id="ProtNLM"/>
    </source>
</evidence>
<keyword evidence="4" id="KW-1185">Reference proteome</keyword>
<evidence type="ECO:0000256" key="2">
    <source>
        <dbReference type="SAM" id="Phobius"/>
    </source>
</evidence>
<protein>
    <recommendedName>
        <fullName evidence="5">Pilus assembly protein PilO</fullName>
    </recommendedName>
</protein>
<dbReference type="Proteomes" id="UP000008633">
    <property type="component" value="Chromosome"/>
</dbReference>
<keyword evidence="2" id="KW-0812">Transmembrane</keyword>
<dbReference type="STRING" id="749222.Nitsa_0714"/>
<evidence type="ECO:0000313" key="4">
    <source>
        <dbReference type="Proteomes" id="UP000008633"/>
    </source>
</evidence>
<dbReference type="Gene3D" id="3.30.70.60">
    <property type="match status" value="1"/>
</dbReference>
<dbReference type="OrthoDB" id="5333854at2"/>
<gene>
    <name evidence="3" type="ordered locus">Nitsa_0714</name>
</gene>
<dbReference type="HOGENOM" id="CLU_111597_0_0_7"/>
<keyword evidence="1" id="KW-0175">Coiled coil</keyword>
<accession>E6X1X3</accession>
<evidence type="ECO:0000256" key="1">
    <source>
        <dbReference type="SAM" id="Coils"/>
    </source>
</evidence>
<dbReference type="Pfam" id="PF04350">
    <property type="entry name" value="PilO"/>
    <property type="match status" value="1"/>
</dbReference>
<dbReference type="InterPro" id="IPR007445">
    <property type="entry name" value="PilO"/>
</dbReference>
<keyword evidence="2" id="KW-1133">Transmembrane helix</keyword>
<dbReference type="EMBL" id="CP002452">
    <property type="protein sequence ID" value="ADV45981.1"/>
    <property type="molecule type" value="Genomic_DNA"/>
</dbReference>
<keyword evidence="2" id="KW-0472">Membrane</keyword>
<dbReference type="AlphaFoldDB" id="E6X1X3"/>
<dbReference type="RefSeq" id="WP_013553675.1">
    <property type="nucleotide sequence ID" value="NC_014935.1"/>
</dbReference>
<dbReference type="eggNOG" id="ENOG5031TAR">
    <property type="taxonomic scope" value="Bacteria"/>
</dbReference>